<sequence>MWQQKSFQANEKGALYLVPTPIGNLEDMTFRSIRILKEADIIAAEDTRQTKKLCNYFEIETPVMSYHEHNKGVSGQKILDKLEDGKTVALVSDAGMPCISDPGYDIVVEAVEKQYHVIPLPGANAALTALIASGLETRHFYFYGFLHRNKKERKAELEKLRYVPTTMMFYEAPHRLDDTLISMKEVLGNREIVLCRELTKKFEEFIRGSVEEAIEWTKQNEVRGEFCILVSGSKEEAAPEEQWWEAISVYDHIEHYINEQGMSSKDAIKKAAKDRDLSKRDVYQIYHVDKK</sequence>
<dbReference type="PANTHER" id="PTHR46111">
    <property type="entry name" value="RIBOSOMAL RNA SMALL SUBUNIT METHYLTRANSFERASE I"/>
    <property type="match status" value="1"/>
</dbReference>
<comment type="catalytic activity">
    <reaction evidence="6">
        <text>cytidine(1402) in 16S rRNA + S-adenosyl-L-methionine = 2'-O-methylcytidine(1402) in 16S rRNA + S-adenosyl-L-homocysteine + H(+)</text>
        <dbReference type="Rhea" id="RHEA:42924"/>
        <dbReference type="Rhea" id="RHEA-COMP:10285"/>
        <dbReference type="Rhea" id="RHEA-COMP:10286"/>
        <dbReference type="ChEBI" id="CHEBI:15378"/>
        <dbReference type="ChEBI" id="CHEBI:57856"/>
        <dbReference type="ChEBI" id="CHEBI:59789"/>
        <dbReference type="ChEBI" id="CHEBI:74495"/>
        <dbReference type="ChEBI" id="CHEBI:82748"/>
        <dbReference type="EC" id="2.1.1.198"/>
    </reaction>
</comment>
<evidence type="ECO:0000256" key="5">
    <source>
        <dbReference type="ARBA" id="ARBA00022691"/>
    </source>
</evidence>
<organism evidence="8 9">
    <name type="scientific">Bacillus pseudomycoides</name>
    <dbReference type="NCBI Taxonomy" id="64104"/>
    <lineage>
        <taxon>Bacteria</taxon>
        <taxon>Bacillati</taxon>
        <taxon>Bacillota</taxon>
        <taxon>Bacilli</taxon>
        <taxon>Bacillales</taxon>
        <taxon>Bacillaceae</taxon>
        <taxon>Bacillus</taxon>
        <taxon>Bacillus cereus group</taxon>
    </lineage>
</organism>
<evidence type="ECO:0000256" key="6">
    <source>
        <dbReference type="HAMAP-Rule" id="MF_01877"/>
    </source>
</evidence>
<keyword evidence="1 6" id="KW-0963">Cytoplasm</keyword>
<dbReference type="InterPro" id="IPR018063">
    <property type="entry name" value="SAM_MeTrfase_RsmI_CS"/>
</dbReference>
<comment type="similarity">
    <text evidence="6">Belongs to the methyltransferase superfamily. RsmI family.</text>
</comment>
<comment type="subcellular location">
    <subcellularLocation>
        <location evidence="6">Cytoplasm</location>
    </subcellularLocation>
</comment>
<dbReference type="Proteomes" id="UP000195321">
    <property type="component" value="Unassembled WGS sequence"/>
</dbReference>
<evidence type="ECO:0000256" key="1">
    <source>
        <dbReference type="ARBA" id="ARBA00022490"/>
    </source>
</evidence>
<dbReference type="Gene3D" id="3.30.950.10">
    <property type="entry name" value="Methyltransferase, Cobalt-precorrin-4 Transmethylase, Domain 2"/>
    <property type="match status" value="1"/>
</dbReference>
<dbReference type="AlphaFoldDB" id="A0A1Y3M8U8"/>
<dbReference type="Pfam" id="PF00590">
    <property type="entry name" value="TP_methylase"/>
    <property type="match status" value="1"/>
</dbReference>
<dbReference type="InterPro" id="IPR035996">
    <property type="entry name" value="4pyrrol_Methylase_sf"/>
</dbReference>
<dbReference type="PROSITE" id="PS01296">
    <property type="entry name" value="RSMI"/>
    <property type="match status" value="1"/>
</dbReference>
<evidence type="ECO:0000256" key="3">
    <source>
        <dbReference type="ARBA" id="ARBA00022603"/>
    </source>
</evidence>
<dbReference type="RefSeq" id="WP_016116896.1">
    <property type="nucleotide sequence ID" value="NZ_CP189809.1"/>
</dbReference>
<dbReference type="HAMAP" id="MF_01877">
    <property type="entry name" value="16SrRNA_methyltr_I"/>
    <property type="match status" value="1"/>
</dbReference>
<accession>A0A1Y3M8U8</accession>
<dbReference type="InterPro" id="IPR014777">
    <property type="entry name" value="4pyrrole_Mease_sub1"/>
</dbReference>
<dbReference type="SUPFAM" id="SSF53790">
    <property type="entry name" value="Tetrapyrrole methylase"/>
    <property type="match status" value="1"/>
</dbReference>
<evidence type="ECO:0000313" key="8">
    <source>
        <dbReference type="EMBL" id="OUM46847.1"/>
    </source>
</evidence>
<dbReference type="PIRSF" id="PIRSF005917">
    <property type="entry name" value="MTase_YraL"/>
    <property type="match status" value="1"/>
</dbReference>
<dbReference type="GO" id="GO:0005737">
    <property type="term" value="C:cytoplasm"/>
    <property type="evidence" value="ECO:0007669"/>
    <property type="project" value="UniProtKB-SubCell"/>
</dbReference>
<evidence type="ECO:0000259" key="7">
    <source>
        <dbReference type="Pfam" id="PF00590"/>
    </source>
</evidence>
<gene>
    <name evidence="6" type="primary">rsmI</name>
    <name evidence="8" type="ORF">BW425_21335</name>
</gene>
<evidence type="ECO:0000313" key="9">
    <source>
        <dbReference type="Proteomes" id="UP000195321"/>
    </source>
</evidence>
<dbReference type="EMBL" id="MWPX01000033">
    <property type="protein sequence ID" value="OUM46847.1"/>
    <property type="molecule type" value="Genomic_DNA"/>
</dbReference>
<dbReference type="InterPro" id="IPR014776">
    <property type="entry name" value="4pyrrole_Mease_sub2"/>
</dbReference>
<protein>
    <recommendedName>
        <fullName evidence="6">Ribosomal RNA small subunit methyltransferase I</fullName>
        <ecNumber evidence="6">2.1.1.198</ecNumber>
    </recommendedName>
    <alternativeName>
        <fullName evidence="6">16S rRNA 2'-O-ribose C1402 methyltransferase</fullName>
    </alternativeName>
    <alternativeName>
        <fullName evidence="6">rRNA (cytidine-2'-O-)-methyltransferase RsmI</fullName>
    </alternativeName>
</protein>
<dbReference type="NCBIfam" id="TIGR00096">
    <property type="entry name" value="16S rRNA (cytidine(1402)-2'-O)-methyltransferase"/>
    <property type="match status" value="1"/>
</dbReference>
<feature type="domain" description="Tetrapyrrole methylase" evidence="7">
    <location>
        <begin position="15"/>
        <end position="213"/>
    </location>
</feature>
<dbReference type="InterPro" id="IPR000878">
    <property type="entry name" value="4pyrrol_Mease"/>
</dbReference>
<reference evidence="8 9" key="1">
    <citation type="submission" date="2017-02" db="EMBL/GenBank/DDBJ databases">
        <title>Bacillus pseudomycoides isolate FSL K6-0042.</title>
        <authorList>
            <person name="Kovac J."/>
        </authorList>
    </citation>
    <scope>NUCLEOTIDE SEQUENCE [LARGE SCALE GENOMIC DNA]</scope>
    <source>
        <strain evidence="8 9">FSL K6-0042</strain>
    </source>
</reference>
<keyword evidence="2 6" id="KW-0698">rRNA processing</keyword>
<evidence type="ECO:0000256" key="4">
    <source>
        <dbReference type="ARBA" id="ARBA00022679"/>
    </source>
</evidence>
<comment type="function">
    <text evidence="6">Catalyzes the 2'-O-methylation of the ribose of cytidine 1402 (C1402) in 16S rRNA.</text>
</comment>
<dbReference type="GO" id="GO:0070677">
    <property type="term" value="F:rRNA (cytosine-2'-O-)-methyltransferase activity"/>
    <property type="evidence" value="ECO:0007669"/>
    <property type="project" value="UniProtKB-UniRule"/>
</dbReference>
<keyword evidence="5 6" id="KW-0949">S-adenosyl-L-methionine</keyword>
<dbReference type="Gene3D" id="3.40.1010.10">
    <property type="entry name" value="Cobalt-precorrin-4 Transmethylase, Domain 1"/>
    <property type="match status" value="1"/>
</dbReference>
<dbReference type="CDD" id="cd11648">
    <property type="entry name" value="RsmI"/>
    <property type="match status" value="1"/>
</dbReference>
<keyword evidence="3 6" id="KW-0489">Methyltransferase</keyword>
<comment type="caution">
    <text evidence="8">The sequence shown here is derived from an EMBL/GenBank/DDBJ whole genome shotgun (WGS) entry which is preliminary data.</text>
</comment>
<name>A0A1Y3M8U8_9BACI</name>
<proteinExistence type="inferred from homology"/>
<dbReference type="FunFam" id="3.40.1010.10:FF:000002">
    <property type="entry name" value="Ribosomal RNA small subunit methyltransferase I"/>
    <property type="match status" value="1"/>
</dbReference>
<dbReference type="PANTHER" id="PTHR46111:SF1">
    <property type="entry name" value="RIBOSOMAL RNA SMALL SUBUNIT METHYLTRANSFERASE I"/>
    <property type="match status" value="1"/>
</dbReference>
<evidence type="ECO:0000256" key="2">
    <source>
        <dbReference type="ARBA" id="ARBA00022552"/>
    </source>
</evidence>
<dbReference type="EC" id="2.1.1.198" evidence="6"/>
<keyword evidence="4 6" id="KW-0808">Transferase</keyword>
<dbReference type="InterPro" id="IPR008189">
    <property type="entry name" value="rRNA_ssu_MeTfrase_I"/>
</dbReference>
<dbReference type="FunFam" id="3.30.950.10:FF:000002">
    <property type="entry name" value="Ribosomal RNA small subunit methyltransferase I"/>
    <property type="match status" value="1"/>
</dbReference>